<dbReference type="Pfam" id="PF05592">
    <property type="entry name" value="Bac_rhamnosid"/>
    <property type="match status" value="1"/>
</dbReference>
<feature type="domain" description="Alpha-L-rhamnosidase six-hairpin glycosidase" evidence="6">
    <location>
        <begin position="479"/>
        <end position="811"/>
    </location>
</feature>
<dbReference type="Gene3D" id="2.60.40.10">
    <property type="entry name" value="Immunoglobulins"/>
    <property type="match status" value="1"/>
</dbReference>
<dbReference type="InterPro" id="IPR013783">
    <property type="entry name" value="Ig-like_fold"/>
</dbReference>
<evidence type="ECO:0000256" key="1">
    <source>
        <dbReference type="ARBA" id="ARBA00001445"/>
    </source>
</evidence>
<dbReference type="InterPro" id="IPR013737">
    <property type="entry name" value="Bac_rhamnosid_N"/>
</dbReference>
<dbReference type="PIRSF" id="PIRSF010631">
    <property type="entry name" value="A-rhamnsds"/>
    <property type="match status" value="1"/>
</dbReference>
<dbReference type="Pfam" id="PF25788">
    <property type="entry name" value="Ig_Rha78A_N"/>
    <property type="match status" value="1"/>
</dbReference>
<evidence type="ECO:0000259" key="5">
    <source>
        <dbReference type="Pfam" id="PF08531"/>
    </source>
</evidence>
<evidence type="ECO:0000256" key="3">
    <source>
        <dbReference type="ARBA" id="ARBA00022801"/>
    </source>
</evidence>
<evidence type="ECO:0000259" key="4">
    <source>
        <dbReference type="Pfam" id="PF05592"/>
    </source>
</evidence>
<dbReference type="InterPro" id="IPR012341">
    <property type="entry name" value="6hp_glycosidase-like_sf"/>
</dbReference>
<reference evidence="8 9" key="1">
    <citation type="submission" date="2017-04" db="EMBL/GenBank/DDBJ databases">
        <authorList>
            <person name="Afonso C.L."/>
            <person name="Miller P.J."/>
            <person name="Scott M.A."/>
            <person name="Spackman E."/>
            <person name="Goraichik I."/>
            <person name="Dimitrov K.M."/>
            <person name="Suarez D.L."/>
            <person name="Swayne D.E."/>
        </authorList>
    </citation>
    <scope>NUCLEOTIDE SEQUENCE [LARGE SCALE GENOMIC DNA]</scope>
    <source>
        <strain evidence="8 9">DSM 19625</strain>
    </source>
</reference>
<feature type="domain" description="Bacterial alpha-L-rhamnosidase N-terminal" evidence="5">
    <location>
        <begin position="188"/>
        <end position="357"/>
    </location>
</feature>
<gene>
    <name evidence="8" type="ORF">SAMN04488101_11950</name>
</gene>
<evidence type="ECO:0000259" key="7">
    <source>
        <dbReference type="Pfam" id="PF17390"/>
    </source>
</evidence>
<organism evidence="8 9">
    <name type="scientific">Pedobacter nyackensis</name>
    <dbReference type="NCBI Taxonomy" id="475255"/>
    <lineage>
        <taxon>Bacteria</taxon>
        <taxon>Pseudomonadati</taxon>
        <taxon>Bacteroidota</taxon>
        <taxon>Sphingobacteriia</taxon>
        <taxon>Sphingobacteriales</taxon>
        <taxon>Sphingobacteriaceae</taxon>
        <taxon>Pedobacter</taxon>
    </lineage>
</organism>
<accession>A0A1W2F311</accession>
<keyword evidence="3" id="KW-0378">Hydrolase</keyword>
<dbReference type="InterPro" id="IPR035396">
    <property type="entry name" value="Bac_rhamnosid6H"/>
</dbReference>
<dbReference type="GO" id="GO:0030596">
    <property type="term" value="F:alpha-L-rhamnosidase activity"/>
    <property type="evidence" value="ECO:0007669"/>
    <property type="project" value="UniProtKB-EC"/>
</dbReference>
<sequence>MTIYKYLIVAVFLLFAVNVYAITEPINLSCNQKNSPLGAETTRPEFSWNISSDQQSFEQNAWQVQVFSSLSYAKLGKTDLWDSQKISADRAMSTVYGGKSLSSGKRYYWRVRVWSLNGKVSEWSGLATFSTGILQAKEWDKSRWIAYQVLEDSMKVVPGLHGDGSSLGKKAVERAVVPYFRKAFELKKPIAEAYVFVSGLGHYELQLNGKKVGDDFLAPGWTNYSKTNLYSTYDVTASLVIGKNALGAIVGPGFMYVNRERYRKMARAEAFPMLRLKLLIRYKDGSTTEVVTDDSWKTSPSAIVYSSIYGGEDYDARKEQTGWDKAGFSDQGWKKAILLDGLGGKMKAESSYPLKVMQTFEQQTIRKITDSSYLYDFGQNASGIVRLKVKGKKGDRIRIIPAEILDDQGMVDQRASGSPYYFDYTLKGNHEEIWEPRFSYYGFRYALVEGGIPAGQPAISGTPVVERLQMLHTRNSVPEIGTFSCSNTLFNQTFKLIDWAMKSNMSHVSTDCPHREKLGWLEQTHLVGGSLKYNYDIQLFYNKIIDDMMESQLSSGLVPDIVPEYVVFDDGFRDSPEWGSAAVIIPWYLYQWYGDKKSIEKAYPMMKRYISYLESKADAHILSHGLGDWFDLGPKSPGESQLTPKALTATATFYYDAILLEKAAGVLGKTEEAKGYQKLAQQIKAAFNKKFFEPETGIYSTGSQTAYAMAIYMGLVDEPFKEKVFANLKESIQASGYALTAGDIGYRYLIRVLEDGGGSQLLYQMNNRDDVPGYGYQIRNGATALTESWPALKNVSNNHMMLGHLMEWFYSGLAGIKQQADDTGFSKILIEPQFVEGIDWVKASYKAITGDIVVDWKKEQGKLALQVAIPANTEALVVLPVVDANRLSLDQKPLSQHKAVKKQYVENGKLKIVLGSGSHMLNWVNN</sequence>
<feature type="domain" description="Alpha-L-rhamnosidase concanavalin-like" evidence="4">
    <location>
        <begin position="367"/>
        <end position="451"/>
    </location>
</feature>
<dbReference type="STRING" id="475255.SAMN04488101_11950"/>
<dbReference type="InterPro" id="IPR035398">
    <property type="entry name" value="Bac_rhamnosid_C"/>
</dbReference>
<dbReference type="PANTHER" id="PTHR33307:SF11">
    <property type="entry name" value="ALPHA-L-RHAMNOSIDASE"/>
    <property type="match status" value="1"/>
</dbReference>
<dbReference type="Proteomes" id="UP000192678">
    <property type="component" value="Unassembled WGS sequence"/>
</dbReference>
<dbReference type="Gene3D" id="1.50.10.10">
    <property type="match status" value="1"/>
</dbReference>
<dbReference type="EMBL" id="FWYB01000019">
    <property type="protein sequence ID" value="SMD16202.1"/>
    <property type="molecule type" value="Genomic_DNA"/>
</dbReference>
<dbReference type="PANTHER" id="PTHR33307">
    <property type="entry name" value="ALPHA-RHAMNOSIDASE (EUROFUNG)"/>
    <property type="match status" value="1"/>
</dbReference>
<dbReference type="Pfam" id="PF17390">
    <property type="entry name" value="Bac_rhamnosid_C"/>
    <property type="match status" value="1"/>
</dbReference>
<feature type="domain" description="Alpha-L-rhamnosidase C-terminal" evidence="7">
    <location>
        <begin position="815"/>
        <end position="886"/>
    </location>
</feature>
<dbReference type="SUPFAM" id="SSF48208">
    <property type="entry name" value="Six-hairpin glycosidases"/>
    <property type="match status" value="1"/>
</dbReference>
<comment type="catalytic activity">
    <reaction evidence="1">
        <text>Hydrolysis of terminal non-reducing alpha-L-rhamnose residues in alpha-L-rhamnosides.</text>
        <dbReference type="EC" id="3.2.1.40"/>
    </reaction>
</comment>
<evidence type="ECO:0000259" key="6">
    <source>
        <dbReference type="Pfam" id="PF17389"/>
    </source>
</evidence>
<dbReference type="Gene3D" id="2.60.120.260">
    <property type="entry name" value="Galactose-binding domain-like"/>
    <property type="match status" value="2"/>
</dbReference>
<protein>
    <recommendedName>
        <fullName evidence="2">alpha-L-rhamnosidase</fullName>
        <ecNumber evidence="2">3.2.1.40</ecNumber>
    </recommendedName>
</protein>
<name>A0A1W2F311_9SPHI</name>
<evidence type="ECO:0000256" key="2">
    <source>
        <dbReference type="ARBA" id="ARBA00012652"/>
    </source>
</evidence>
<dbReference type="AlphaFoldDB" id="A0A1W2F311"/>
<proteinExistence type="predicted"/>
<dbReference type="InterPro" id="IPR008928">
    <property type="entry name" value="6-hairpin_glycosidase_sf"/>
</dbReference>
<dbReference type="RefSeq" id="WP_159452734.1">
    <property type="nucleotide sequence ID" value="NZ_FWYB01000019.1"/>
</dbReference>
<dbReference type="GO" id="GO:0005975">
    <property type="term" value="P:carbohydrate metabolic process"/>
    <property type="evidence" value="ECO:0007669"/>
    <property type="project" value="InterPro"/>
</dbReference>
<dbReference type="OrthoDB" id="9766741at2"/>
<dbReference type="InterPro" id="IPR016007">
    <property type="entry name" value="Alpha_rhamnosid"/>
</dbReference>
<evidence type="ECO:0000313" key="8">
    <source>
        <dbReference type="EMBL" id="SMD16202.1"/>
    </source>
</evidence>
<dbReference type="EC" id="3.2.1.40" evidence="2"/>
<keyword evidence="9" id="KW-1185">Reference proteome</keyword>
<dbReference type="Pfam" id="PF08531">
    <property type="entry name" value="Bac_rhamnosid_N"/>
    <property type="match status" value="1"/>
</dbReference>
<dbReference type="InterPro" id="IPR008902">
    <property type="entry name" value="Rhamnosid_concanavalin"/>
</dbReference>
<evidence type="ECO:0000313" key="9">
    <source>
        <dbReference type="Proteomes" id="UP000192678"/>
    </source>
</evidence>
<dbReference type="Gene3D" id="2.60.420.10">
    <property type="entry name" value="Maltose phosphorylase, domain 3"/>
    <property type="match status" value="1"/>
</dbReference>
<dbReference type="Pfam" id="PF17389">
    <property type="entry name" value="Bac_rhamnosid6H"/>
    <property type="match status" value="1"/>
</dbReference>